<feature type="compositionally biased region" description="Low complexity" evidence="1">
    <location>
        <begin position="214"/>
        <end position="229"/>
    </location>
</feature>
<evidence type="ECO:0000256" key="1">
    <source>
        <dbReference type="SAM" id="MobiDB-lite"/>
    </source>
</evidence>
<gene>
    <name evidence="2" type="ORF">GCM10010276_88840</name>
</gene>
<feature type="region of interest" description="Disordered" evidence="1">
    <location>
        <begin position="1"/>
        <end position="20"/>
    </location>
</feature>
<accession>A0ABP6AUI2</accession>
<feature type="region of interest" description="Disordered" evidence="1">
    <location>
        <begin position="317"/>
        <end position="343"/>
    </location>
</feature>
<evidence type="ECO:0000313" key="3">
    <source>
        <dbReference type="Proteomes" id="UP001501777"/>
    </source>
</evidence>
<sequence length="565" mass="59391">MGTARNNGSSKAGSTHMAVQADTQQGRVAGRVWTVRLAPYGSPSAGAVRLSCSRPACAEQRFPSGAAAGRKAAIGHINEHLAHIRASGGPRGEAWCACRAADCTWHTPDVLDGRRGGARPTAGAVRCGGPVVLTVYADRAGRLWRVAEMCARCAAATPGCRVLDTAAPPARTAPARTDQAEGKPAAEREPADSTVRNGAVAAVFSDRNSSPAAAASSSAAAEPAPVPGARTASPAGTSRRAKRWGKIAQRTVPHDLEPDVLRMELIELGDAFRAYQQRAEPDLVLLAELHMRKARAFRLWADVSGDGSLSHEAHRAEKAAQTTREMHENRGGGPAGDTAGGDGPVVERLLTRGQAAHARTLLDYVPAHAPHPEATVHLAVLMLTVRAARAGTGNITGQDLTGWLQGDAEQVLQQLVDSGWLHLPGTITEVLASRPEDPTAITVPSLLPEQPRPFTLGKTARSRVSGWAQKAVGDRKIRKKKLSAATRLLALYTAAHTRPDGRLGRAEDGGLHLGQAAAFTALPPDQVAEHAELLVAADWLTEADIAGERLRGQLAERVLPLGGLL</sequence>
<comment type="caution">
    <text evidence="2">The sequence shown here is derived from an EMBL/GenBank/DDBJ whole genome shotgun (WGS) entry which is preliminary data.</text>
</comment>
<feature type="region of interest" description="Disordered" evidence="1">
    <location>
        <begin position="166"/>
        <end position="196"/>
    </location>
</feature>
<feature type="compositionally biased region" description="Basic and acidic residues" evidence="1">
    <location>
        <begin position="178"/>
        <end position="191"/>
    </location>
</feature>
<reference evidence="3" key="1">
    <citation type="journal article" date="2019" name="Int. J. Syst. Evol. Microbiol.">
        <title>The Global Catalogue of Microorganisms (GCM) 10K type strain sequencing project: providing services to taxonomists for standard genome sequencing and annotation.</title>
        <authorList>
            <consortium name="The Broad Institute Genomics Platform"/>
            <consortium name="The Broad Institute Genome Sequencing Center for Infectious Disease"/>
            <person name="Wu L."/>
            <person name="Ma J."/>
        </authorList>
    </citation>
    <scope>NUCLEOTIDE SEQUENCE [LARGE SCALE GENOMIC DNA]</scope>
    <source>
        <strain evidence="3">JCM 4395</strain>
    </source>
</reference>
<feature type="compositionally biased region" description="Gly residues" evidence="1">
    <location>
        <begin position="331"/>
        <end position="343"/>
    </location>
</feature>
<name>A0ABP6AUI2_STRLO</name>
<protein>
    <submittedName>
        <fullName evidence="2">Uncharacterized protein</fullName>
    </submittedName>
</protein>
<feature type="region of interest" description="Disordered" evidence="1">
    <location>
        <begin position="214"/>
        <end position="249"/>
    </location>
</feature>
<dbReference type="EMBL" id="BAAASG010000040">
    <property type="protein sequence ID" value="GAA2523908.1"/>
    <property type="molecule type" value="Genomic_DNA"/>
</dbReference>
<keyword evidence="3" id="KW-1185">Reference proteome</keyword>
<feature type="compositionally biased region" description="Polar residues" evidence="1">
    <location>
        <begin position="1"/>
        <end position="13"/>
    </location>
</feature>
<organism evidence="2 3">
    <name type="scientific">Streptomyces longisporus</name>
    <dbReference type="NCBI Taxonomy" id="1948"/>
    <lineage>
        <taxon>Bacteria</taxon>
        <taxon>Bacillati</taxon>
        <taxon>Actinomycetota</taxon>
        <taxon>Actinomycetes</taxon>
        <taxon>Kitasatosporales</taxon>
        <taxon>Streptomycetaceae</taxon>
        <taxon>Streptomyces</taxon>
    </lineage>
</organism>
<evidence type="ECO:0000313" key="2">
    <source>
        <dbReference type="EMBL" id="GAA2523908.1"/>
    </source>
</evidence>
<proteinExistence type="predicted"/>
<dbReference type="Proteomes" id="UP001501777">
    <property type="component" value="Unassembled WGS sequence"/>
</dbReference>
<feature type="compositionally biased region" description="Basic and acidic residues" evidence="1">
    <location>
        <begin position="317"/>
        <end position="330"/>
    </location>
</feature>
<feature type="compositionally biased region" description="Low complexity" evidence="1">
    <location>
        <begin position="166"/>
        <end position="177"/>
    </location>
</feature>